<proteinExistence type="predicted"/>
<accession>A0ABD1EMK4</accession>
<evidence type="ECO:0008006" key="3">
    <source>
        <dbReference type="Google" id="ProtNLM"/>
    </source>
</evidence>
<sequence>MVYFIFCKKIPKPLVVICLPFLATKWCYSSSWLDDFEHDFFSINKILHSLHIETLPIKIRNKEQERFAFKWVTLSVQSVTLKGCFSSKCQSKSIQTLIFYV</sequence>
<dbReference type="Proteomes" id="UP001566132">
    <property type="component" value="Unassembled WGS sequence"/>
</dbReference>
<dbReference type="EMBL" id="JBDJPC010000006">
    <property type="protein sequence ID" value="KAL1497529.1"/>
    <property type="molecule type" value="Genomic_DNA"/>
</dbReference>
<dbReference type="AlphaFoldDB" id="A0ABD1EMK4"/>
<name>A0ABD1EMK4_HYPHA</name>
<comment type="caution">
    <text evidence="1">The sequence shown here is derived from an EMBL/GenBank/DDBJ whole genome shotgun (WGS) entry which is preliminary data.</text>
</comment>
<organism evidence="1 2">
    <name type="scientific">Hypothenemus hampei</name>
    <name type="common">Coffee berry borer</name>
    <dbReference type="NCBI Taxonomy" id="57062"/>
    <lineage>
        <taxon>Eukaryota</taxon>
        <taxon>Metazoa</taxon>
        <taxon>Ecdysozoa</taxon>
        <taxon>Arthropoda</taxon>
        <taxon>Hexapoda</taxon>
        <taxon>Insecta</taxon>
        <taxon>Pterygota</taxon>
        <taxon>Neoptera</taxon>
        <taxon>Endopterygota</taxon>
        <taxon>Coleoptera</taxon>
        <taxon>Polyphaga</taxon>
        <taxon>Cucujiformia</taxon>
        <taxon>Curculionidae</taxon>
        <taxon>Scolytinae</taxon>
        <taxon>Hypothenemus</taxon>
    </lineage>
</organism>
<keyword evidence="2" id="KW-1185">Reference proteome</keyword>
<reference evidence="1 2" key="1">
    <citation type="submission" date="2024-05" db="EMBL/GenBank/DDBJ databases">
        <title>Genetic variation in Jamaican populations of the coffee berry borer (Hypothenemus hampei).</title>
        <authorList>
            <person name="Errbii M."/>
            <person name="Myrie A."/>
        </authorList>
    </citation>
    <scope>NUCLEOTIDE SEQUENCE [LARGE SCALE GENOMIC DNA]</scope>
    <source>
        <strain evidence="1">JA-Hopewell-2020-01-JO</strain>
        <tissue evidence="1">Whole body</tissue>
    </source>
</reference>
<evidence type="ECO:0000313" key="1">
    <source>
        <dbReference type="EMBL" id="KAL1497529.1"/>
    </source>
</evidence>
<protein>
    <recommendedName>
        <fullName evidence="3">Secreted protein</fullName>
    </recommendedName>
</protein>
<gene>
    <name evidence="1" type="ORF">ABEB36_008473</name>
</gene>
<evidence type="ECO:0000313" key="2">
    <source>
        <dbReference type="Proteomes" id="UP001566132"/>
    </source>
</evidence>